<feature type="compositionally biased region" description="Polar residues" evidence="1">
    <location>
        <begin position="87"/>
        <end position="104"/>
    </location>
</feature>
<gene>
    <name evidence="3" type="ORF">GWI72_01595</name>
</gene>
<organism evidence="3 4">
    <name type="scientific">Pannonibacter tanglangensis</name>
    <dbReference type="NCBI Taxonomy" id="2750084"/>
    <lineage>
        <taxon>Bacteria</taxon>
        <taxon>Pseudomonadati</taxon>
        <taxon>Pseudomonadota</taxon>
        <taxon>Alphaproteobacteria</taxon>
        <taxon>Hyphomicrobiales</taxon>
        <taxon>Stappiaceae</taxon>
        <taxon>Pannonibacter</taxon>
    </lineage>
</organism>
<evidence type="ECO:0000256" key="2">
    <source>
        <dbReference type="SAM" id="SignalP"/>
    </source>
</evidence>
<evidence type="ECO:0000313" key="3">
    <source>
        <dbReference type="EMBL" id="NBN76955.1"/>
    </source>
</evidence>
<sequence>MGSRCRLVGRGVLALGLIAGAGGAVAQPVSGQGQPLRAPLMLGQDSRDGAVLRVSDAPDAAGETLAGQGAVVSSVAGILSGRIAGSSPDTGTSRTPGPDGTQTVDVTDRSVSVEIDQTGALPGGAEGQVKTTIRYDKCPDASGRIAISFKSVSNLSGAGGGTTTRVTAVVDGTVQFNDDARAAPLQADTRVEQTITSGGASRSVDVSWTRLQDTAVRDQSVNAASPNSGKADVASADRIRALMELTAQKIMSDLESYVEAGNCVTLTAETTPAKRSKVPPSSSFEILARPRAKTDGQPAGGTVVATLEGGAQLDPAGTRVQADARFTYTAPSAANQKATVKLVARSKRGVGLASVGFDTAGAALFASGGADAYHGEGTICDASKPFVIAGSGVTNDFSPSDATSGTYKYAGNLGGFAVWGEGTYTLTLSPDGTTGKLVASGGGSVKTPMGTFRNEGSEIYQLTPAPPCD</sequence>
<accession>A0A7X5EZF9</accession>
<evidence type="ECO:0000313" key="4">
    <source>
        <dbReference type="Proteomes" id="UP000586722"/>
    </source>
</evidence>
<name>A0A7X5EZF9_9HYPH</name>
<keyword evidence="2" id="KW-0732">Signal</keyword>
<keyword evidence="4" id="KW-1185">Reference proteome</keyword>
<comment type="caution">
    <text evidence="3">The sequence shown here is derived from an EMBL/GenBank/DDBJ whole genome shotgun (WGS) entry which is preliminary data.</text>
</comment>
<evidence type="ECO:0000256" key="1">
    <source>
        <dbReference type="SAM" id="MobiDB-lite"/>
    </source>
</evidence>
<feature type="region of interest" description="Disordered" evidence="1">
    <location>
        <begin position="83"/>
        <end position="104"/>
    </location>
</feature>
<proteinExistence type="predicted"/>
<feature type="signal peptide" evidence="2">
    <location>
        <begin position="1"/>
        <end position="26"/>
    </location>
</feature>
<protein>
    <submittedName>
        <fullName evidence="3">Uncharacterized protein</fullName>
    </submittedName>
</protein>
<reference evidence="4" key="1">
    <citation type="submission" date="2020-01" db="EMBL/GenBank/DDBJ databases">
        <authorList>
            <person name="Fang Y."/>
            <person name="Sun R."/>
            <person name="Nie L."/>
            <person name="He J."/>
            <person name="Hao L."/>
            <person name="Wang L."/>
            <person name="Su S."/>
            <person name="Lv E."/>
            <person name="Zhang Z."/>
            <person name="Xie R."/>
            <person name="Liu H."/>
        </authorList>
    </citation>
    <scope>NUCLEOTIDE SEQUENCE [LARGE SCALE GENOMIC DNA]</scope>
    <source>
        <strain evidence="4">XCT-53</strain>
    </source>
</reference>
<dbReference type="RefSeq" id="WP_161707700.1">
    <property type="nucleotide sequence ID" value="NZ_JAABLQ010000001.1"/>
</dbReference>
<feature type="chain" id="PRO_5030878656" evidence="2">
    <location>
        <begin position="27"/>
        <end position="469"/>
    </location>
</feature>
<dbReference type="Proteomes" id="UP000586722">
    <property type="component" value="Unassembled WGS sequence"/>
</dbReference>
<dbReference type="AlphaFoldDB" id="A0A7X5EZF9"/>
<dbReference type="EMBL" id="JAABLQ010000001">
    <property type="protein sequence ID" value="NBN76955.1"/>
    <property type="molecule type" value="Genomic_DNA"/>
</dbReference>